<reference evidence="2" key="1">
    <citation type="submission" date="2021-02" db="EMBL/GenBank/DDBJ databases">
        <authorList>
            <person name="Nowell W R."/>
        </authorList>
    </citation>
    <scope>NUCLEOTIDE SEQUENCE</scope>
</reference>
<evidence type="ECO:0000313" key="5">
    <source>
        <dbReference type="Proteomes" id="UP000663877"/>
    </source>
</evidence>
<sequence length="248" mass="28007">MRGAFLFACQSRSMPTILALLDAGASVNKYGSCSLAYADSFIHNISIHYSSTVWPVSWENLYPIHYAIVDNNLELLQKLITPDTNKLVTNQWFSPLHIACLFNRSITMIDLLLSYGDANAAIVAKTSNNKFPDELATDSIIIEYLRPTRMSIYTEQEKNRQKKLEAGTSFQIFIKTLTGKSLIITVMKEDTVEDLKIKIQDREGVPPDRQRIIYGGKQLQDDLTLFDYNISKDATLHLVLRLPGGCCH</sequence>
<gene>
    <name evidence="2" type="ORF">BJG266_LOCUS19825</name>
    <name evidence="3" type="ORF">QVE165_LOCUS23663</name>
</gene>
<name>A0A814M4P5_9BILA</name>
<dbReference type="Proteomes" id="UP000663832">
    <property type="component" value="Unassembled WGS sequence"/>
</dbReference>
<dbReference type="PRINTS" id="PR00348">
    <property type="entry name" value="UBIQUITIN"/>
</dbReference>
<proteinExistence type="predicted"/>
<accession>A0A814M4P5</accession>
<dbReference type="EMBL" id="CAJNOI010000109">
    <property type="protein sequence ID" value="CAF1073209.1"/>
    <property type="molecule type" value="Genomic_DNA"/>
</dbReference>
<dbReference type="Proteomes" id="UP000663877">
    <property type="component" value="Unassembled WGS sequence"/>
</dbReference>
<dbReference type="PROSITE" id="PS00299">
    <property type="entry name" value="UBIQUITIN_1"/>
    <property type="match status" value="1"/>
</dbReference>
<dbReference type="Gene3D" id="1.25.40.20">
    <property type="entry name" value="Ankyrin repeat-containing domain"/>
    <property type="match status" value="1"/>
</dbReference>
<evidence type="ECO:0000313" key="4">
    <source>
        <dbReference type="Proteomes" id="UP000663832"/>
    </source>
</evidence>
<evidence type="ECO:0000313" key="2">
    <source>
        <dbReference type="EMBL" id="CAF1073209.1"/>
    </source>
</evidence>
<dbReference type="InterPro" id="IPR002110">
    <property type="entry name" value="Ankyrin_rpt"/>
</dbReference>
<dbReference type="EMBL" id="CAJNOM010000162">
    <property type="protein sequence ID" value="CAF1162955.1"/>
    <property type="molecule type" value="Genomic_DNA"/>
</dbReference>
<protein>
    <recommendedName>
        <fullName evidence="1">Ubiquitin-like domain-containing protein</fullName>
    </recommendedName>
</protein>
<feature type="domain" description="Ubiquitin-like" evidence="1">
    <location>
        <begin position="170"/>
        <end position="245"/>
    </location>
</feature>
<dbReference type="Gene3D" id="3.10.20.90">
    <property type="entry name" value="Phosphatidylinositol 3-kinase Catalytic Subunit, Chain A, domain 1"/>
    <property type="match status" value="1"/>
</dbReference>
<dbReference type="InterPro" id="IPR036770">
    <property type="entry name" value="Ankyrin_rpt-contain_sf"/>
</dbReference>
<dbReference type="InterPro" id="IPR000626">
    <property type="entry name" value="Ubiquitin-like_dom"/>
</dbReference>
<dbReference type="SMART" id="SM00248">
    <property type="entry name" value="ANK"/>
    <property type="match status" value="2"/>
</dbReference>
<dbReference type="Pfam" id="PF13637">
    <property type="entry name" value="Ank_4"/>
    <property type="match status" value="1"/>
</dbReference>
<dbReference type="PANTHER" id="PTHR10666">
    <property type="entry name" value="UBIQUITIN"/>
    <property type="match status" value="1"/>
</dbReference>
<dbReference type="PROSITE" id="PS50053">
    <property type="entry name" value="UBIQUITIN_2"/>
    <property type="match status" value="1"/>
</dbReference>
<dbReference type="SUPFAM" id="SSF54236">
    <property type="entry name" value="Ubiquitin-like"/>
    <property type="match status" value="1"/>
</dbReference>
<comment type="caution">
    <text evidence="2">The sequence shown here is derived from an EMBL/GenBank/DDBJ whole genome shotgun (WGS) entry which is preliminary data.</text>
</comment>
<dbReference type="InterPro" id="IPR029071">
    <property type="entry name" value="Ubiquitin-like_domsf"/>
</dbReference>
<dbReference type="OrthoDB" id="9995333at2759"/>
<dbReference type="Pfam" id="PF00240">
    <property type="entry name" value="ubiquitin"/>
    <property type="match status" value="1"/>
</dbReference>
<evidence type="ECO:0000313" key="3">
    <source>
        <dbReference type="EMBL" id="CAF1162955.1"/>
    </source>
</evidence>
<evidence type="ECO:0000259" key="1">
    <source>
        <dbReference type="PROSITE" id="PS50053"/>
    </source>
</evidence>
<dbReference type="FunFam" id="3.10.20.90:FF:000160">
    <property type="entry name" value="Polyubiquitin-C"/>
    <property type="match status" value="1"/>
</dbReference>
<dbReference type="SUPFAM" id="SSF48403">
    <property type="entry name" value="Ankyrin repeat"/>
    <property type="match status" value="1"/>
</dbReference>
<dbReference type="SMART" id="SM00213">
    <property type="entry name" value="UBQ"/>
    <property type="match status" value="1"/>
</dbReference>
<dbReference type="InterPro" id="IPR050158">
    <property type="entry name" value="Ubiquitin_ubiquitin-like"/>
</dbReference>
<dbReference type="InterPro" id="IPR019954">
    <property type="entry name" value="Ubiquitin_CS"/>
</dbReference>
<keyword evidence="4" id="KW-1185">Reference proteome</keyword>
<dbReference type="InterPro" id="IPR019956">
    <property type="entry name" value="Ubiquitin_dom"/>
</dbReference>
<organism evidence="2 5">
    <name type="scientific">Adineta steineri</name>
    <dbReference type="NCBI Taxonomy" id="433720"/>
    <lineage>
        <taxon>Eukaryota</taxon>
        <taxon>Metazoa</taxon>
        <taxon>Spiralia</taxon>
        <taxon>Gnathifera</taxon>
        <taxon>Rotifera</taxon>
        <taxon>Eurotatoria</taxon>
        <taxon>Bdelloidea</taxon>
        <taxon>Adinetida</taxon>
        <taxon>Adinetidae</taxon>
        <taxon>Adineta</taxon>
    </lineage>
</organism>
<dbReference type="AlphaFoldDB" id="A0A814M4P5"/>